<dbReference type="InterPro" id="IPR005198">
    <property type="entry name" value="Glyco_hydro_76"/>
</dbReference>
<dbReference type="PANTHER" id="PTHR47791:SF2">
    <property type="entry name" value="ENDO MANNANASE, GH76 FAMILY (EUROFUNG)"/>
    <property type="match status" value="1"/>
</dbReference>
<keyword evidence="2" id="KW-0378">Hydrolase</keyword>
<dbReference type="GO" id="GO:0016787">
    <property type="term" value="F:hydrolase activity"/>
    <property type="evidence" value="ECO:0007669"/>
    <property type="project" value="UniProtKB-KW"/>
</dbReference>
<accession>A0A2V1D9L7</accession>
<dbReference type="InterPro" id="IPR053169">
    <property type="entry name" value="MUG_Protein"/>
</dbReference>
<feature type="region of interest" description="Disordered" evidence="1">
    <location>
        <begin position="447"/>
        <end position="467"/>
    </location>
</feature>
<feature type="compositionally biased region" description="Low complexity" evidence="1">
    <location>
        <begin position="318"/>
        <end position="338"/>
    </location>
</feature>
<feature type="compositionally biased region" description="Polar residues" evidence="1">
    <location>
        <begin position="346"/>
        <end position="360"/>
    </location>
</feature>
<dbReference type="Gene3D" id="1.50.10.20">
    <property type="match status" value="1"/>
</dbReference>
<evidence type="ECO:0000313" key="2">
    <source>
        <dbReference type="EMBL" id="PVH94762.1"/>
    </source>
</evidence>
<feature type="region of interest" description="Disordered" evidence="1">
    <location>
        <begin position="317"/>
        <end position="360"/>
    </location>
</feature>
<keyword evidence="3" id="KW-1185">Reference proteome</keyword>
<dbReference type="Proteomes" id="UP000244855">
    <property type="component" value="Unassembled WGS sequence"/>
</dbReference>
<dbReference type="GO" id="GO:0005975">
    <property type="term" value="P:carbohydrate metabolic process"/>
    <property type="evidence" value="ECO:0007669"/>
    <property type="project" value="InterPro"/>
</dbReference>
<dbReference type="AlphaFoldDB" id="A0A2V1D9L7"/>
<dbReference type="InterPro" id="IPR008928">
    <property type="entry name" value="6-hairpin_glycosidase_sf"/>
</dbReference>
<proteinExistence type="predicted"/>
<protein>
    <submittedName>
        <fullName evidence="2">Glycoside hydrolase family 76 protein</fullName>
    </submittedName>
</protein>
<dbReference type="SUPFAM" id="SSF48208">
    <property type="entry name" value="Six-hairpin glycosidases"/>
    <property type="match status" value="1"/>
</dbReference>
<dbReference type="Pfam" id="PF03663">
    <property type="entry name" value="Glyco_hydro_76"/>
    <property type="match status" value="1"/>
</dbReference>
<dbReference type="EMBL" id="KZ805521">
    <property type="protein sequence ID" value="PVH94762.1"/>
    <property type="molecule type" value="Genomic_DNA"/>
</dbReference>
<gene>
    <name evidence="2" type="ORF">DM02DRAFT_601926</name>
</gene>
<organism evidence="2 3">
    <name type="scientific">Periconia macrospinosa</name>
    <dbReference type="NCBI Taxonomy" id="97972"/>
    <lineage>
        <taxon>Eukaryota</taxon>
        <taxon>Fungi</taxon>
        <taxon>Dikarya</taxon>
        <taxon>Ascomycota</taxon>
        <taxon>Pezizomycotina</taxon>
        <taxon>Dothideomycetes</taxon>
        <taxon>Pleosporomycetidae</taxon>
        <taxon>Pleosporales</taxon>
        <taxon>Massarineae</taxon>
        <taxon>Periconiaceae</taxon>
        <taxon>Periconia</taxon>
    </lineage>
</organism>
<reference evidence="2 3" key="1">
    <citation type="journal article" date="2018" name="Sci. Rep.">
        <title>Comparative genomics provides insights into the lifestyle and reveals functional heterogeneity of dark septate endophytic fungi.</title>
        <authorList>
            <person name="Knapp D.G."/>
            <person name="Nemeth J.B."/>
            <person name="Barry K."/>
            <person name="Hainaut M."/>
            <person name="Henrissat B."/>
            <person name="Johnson J."/>
            <person name="Kuo A."/>
            <person name="Lim J.H.P."/>
            <person name="Lipzen A."/>
            <person name="Nolan M."/>
            <person name="Ohm R.A."/>
            <person name="Tamas L."/>
            <person name="Grigoriev I.V."/>
            <person name="Spatafora J.W."/>
            <person name="Nagy L.G."/>
            <person name="Kovacs G.M."/>
        </authorList>
    </citation>
    <scope>NUCLEOTIDE SEQUENCE [LARGE SCALE GENOMIC DNA]</scope>
    <source>
        <strain evidence="2 3">DSE2036</strain>
    </source>
</reference>
<dbReference type="PANTHER" id="PTHR47791">
    <property type="entry name" value="MEIOTICALLY UP-REGULATED GENE 191 PROTEIN"/>
    <property type="match status" value="1"/>
</dbReference>
<name>A0A2V1D9L7_9PLEO</name>
<sequence length="491" mass="54488">MQAKYFTLWVGDWETAIDWTGTVINTHLTAALSTFSKSLEYIFPSTSSGGSSPSGEAQELENVINKYFTQGIGYYYVEDILSIRNEAYDDMQWVVLDWLEGIRFIDAHSKAHYPLSSNPKNANGTDWWYARQFIPPFAHRSRVFYELAEQGWDETLCGGGMLWSPVGLPYKNTVTNELFISASINMYLYFPGDNIDSPFVLSSTHQQPQPKPNLNPSAEPTHDPKYLAAAIKAYNWLANINMTNDQGLYVDGYHISGLDKQRHSRNTICDERDETVWTYNQGILLSGLRGLWDATGNATYLSDAHTLVQNVIRATGWTSSSSSSSSSSTNTPTNTTTNLQHKPEQQKQQPNANTLGTNGILTERCDPTGDCTQDAQTFKSIFFHHFTSFCAPLTPTTPFILSTPVEIASSHALNCTRYLAWVEVNAQAALATRDQEGRFGAWWGARWDGGTTGEGDPNERGRGRTVESQGGGVAALRAWWELGGWYGGGGV</sequence>
<evidence type="ECO:0000313" key="3">
    <source>
        <dbReference type="Proteomes" id="UP000244855"/>
    </source>
</evidence>
<dbReference type="STRING" id="97972.A0A2V1D9L7"/>
<feature type="compositionally biased region" description="Polar residues" evidence="1">
    <location>
        <begin position="201"/>
        <end position="218"/>
    </location>
</feature>
<evidence type="ECO:0000256" key="1">
    <source>
        <dbReference type="SAM" id="MobiDB-lite"/>
    </source>
</evidence>
<dbReference type="OrthoDB" id="4104179at2759"/>
<feature type="region of interest" description="Disordered" evidence="1">
    <location>
        <begin position="201"/>
        <end position="220"/>
    </location>
</feature>